<sequence>MSNYLQRIAYMDGTVVVALRLIGEPVPTNLPAPIFSVAISARWVTDPRIKVGDTLTAGGAIDGIGNPPSVFLAKAGDTMAGTLNMNNNRVTNLPVPVANTEAARKSDVDDARAYALSLAFNGAFPPMTGQAGRFLSNNGTAPAWIDIDTTVAARARRISLTAAGVI</sequence>
<reference evidence="1" key="1">
    <citation type="submission" date="2020-04" db="EMBL/GenBank/DDBJ databases">
        <authorList>
            <person name="Chiriac C."/>
            <person name="Salcher M."/>
            <person name="Ghai R."/>
            <person name="Kavagutti S V."/>
        </authorList>
    </citation>
    <scope>NUCLEOTIDE SEQUENCE</scope>
</reference>
<dbReference type="EMBL" id="LR796683">
    <property type="protein sequence ID" value="CAB4158648.1"/>
    <property type="molecule type" value="Genomic_DNA"/>
</dbReference>
<accession>A0A6J5NNS9</accession>
<organism evidence="1">
    <name type="scientific">uncultured Caudovirales phage</name>
    <dbReference type="NCBI Taxonomy" id="2100421"/>
    <lineage>
        <taxon>Viruses</taxon>
        <taxon>Duplodnaviria</taxon>
        <taxon>Heunggongvirae</taxon>
        <taxon>Uroviricota</taxon>
        <taxon>Caudoviricetes</taxon>
        <taxon>Peduoviridae</taxon>
        <taxon>Maltschvirus</taxon>
        <taxon>Maltschvirus maltsch</taxon>
    </lineage>
</organism>
<name>A0A6J5NNS9_9CAUD</name>
<protein>
    <submittedName>
        <fullName evidence="1">Uncharacterized protein</fullName>
    </submittedName>
</protein>
<gene>
    <name evidence="1" type="ORF">UFOVP708_15</name>
</gene>
<evidence type="ECO:0000313" key="1">
    <source>
        <dbReference type="EMBL" id="CAB4158648.1"/>
    </source>
</evidence>
<proteinExistence type="predicted"/>